<evidence type="ECO:0000256" key="1">
    <source>
        <dbReference type="ARBA" id="ARBA00001933"/>
    </source>
</evidence>
<sequence>MPFNETTAENLSSLHTRDLQSVWHPFTPLHDNTKVLPLSGAKGVYLHTTDGRKILDAISSWWVNLHGHSHEYIAKAIYKQAFTLEHVIFAGFTHEPAVRLAERLLEILPANQDKVFYSDNGSTAVEVALKMAFQYWHNQGISKKKVIAMDGSYHGDTFGAMSVGDRSMFITPFVPYLFDVEFIPFPGKETSHSVIHTFTQLASSGEVAAFIYEPLIQGAAGMRMYPPEVLNPLLTIAKEHQIICIADEVMTGFGRTGKLFTSQYCAVQPDIMCLSKGLTGGTMALGVTTCTAEVMRPYRSDDLMKTFFHGHSFTANPIACAAANASLDLLMTEECQQNIRRITGKHLAFLNEIAQHSQVLDARAMGTILAIEVKTSADTSYFNEVRNSLYDFFMARNILLRPLGNIVYVLPPYVITNDELDIIYKAILELLNKS</sequence>
<proteinExistence type="inferred from homology"/>
<evidence type="ECO:0000256" key="6">
    <source>
        <dbReference type="ARBA" id="ARBA00022756"/>
    </source>
</evidence>
<dbReference type="SUPFAM" id="SSF53383">
    <property type="entry name" value="PLP-dependent transferases"/>
    <property type="match status" value="1"/>
</dbReference>
<keyword evidence="6 9" id="KW-0093">Biotin biosynthesis</keyword>
<feature type="binding site" evidence="9">
    <location>
        <position position="310"/>
    </location>
    <ligand>
        <name>substrate</name>
    </ligand>
</feature>
<accession>A0ABT8R866</accession>
<comment type="catalytic activity">
    <reaction evidence="8 9">
        <text>(8S)-8-amino-7-oxononanoate + S-adenosyl-L-methionine = S-adenosyl-4-methylsulfanyl-2-oxobutanoate + (7R,8S)-7,8-diammoniononanoate</text>
        <dbReference type="Rhea" id="RHEA:16861"/>
        <dbReference type="ChEBI" id="CHEBI:16490"/>
        <dbReference type="ChEBI" id="CHEBI:59789"/>
        <dbReference type="ChEBI" id="CHEBI:149468"/>
        <dbReference type="ChEBI" id="CHEBI:149469"/>
        <dbReference type="EC" id="2.6.1.62"/>
    </reaction>
</comment>
<comment type="subcellular location">
    <subcellularLocation>
        <location evidence="9">Cytoplasm</location>
    </subcellularLocation>
</comment>
<comment type="subunit">
    <text evidence="9">Homodimer.</text>
</comment>
<evidence type="ECO:0000313" key="10">
    <source>
        <dbReference type="EMBL" id="MDO1448295.1"/>
    </source>
</evidence>
<dbReference type="InterPro" id="IPR015424">
    <property type="entry name" value="PyrdxlP-dep_Trfase"/>
</dbReference>
<comment type="caution">
    <text evidence="10">The sequence shown here is derived from an EMBL/GenBank/DDBJ whole genome shotgun (WGS) entry which is preliminary data.</text>
</comment>
<dbReference type="PIRSF" id="PIRSF000521">
    <property type="entry name" value="Transaminase_4ab_Lys_Orn"/>
    <property type="match status" value="1"/>
</dbReference>
<feature type="binding site" evidence="9">
    <location>
        <position position="247"/>
    </location>
    <ligand>
        <name>pyridoxal 5'-phosphate</name>
        <dbReference type="ChEBI" id="CHEBI:597326"/>
    </ligand>
</feature>
<dbReference type="InterPro" id="IPR015421">
    <property type="entry name" value="PyrdxlP-dep_Trfase_major"/>
</dbReference>
<evidence type="ECO:0000313" key="11">
    <source>
        <dbReference type="Proteomes" id="UP001168528"/>
    </source>
</evidence>
<feature type="site" description="Participates in the substrate recognition with KAPA and in a stacking interaction with the adenine ring of SAM" evidence="9">
    <location>
        <position position="26"/>
    </location>
</feature>
<dbReference type="Pfam" id="PF00202">
    <property type="entry name" value="Aminotran_3"/>
    <property type="match status" value="1"/>
</dbReference>
<dbReference type="RefSeq" id="WP_302039099.1">
    <property type="nucleotide sequence ID" value="NZ_JAUKPO010000011.1"/>
</dbReference>
<keyword evidence="3 9" id="KW-0032">Aminotransferase</keyword>
<keyword evidence="4 9" id="KW-0808">Transferase</keyword>
<dbReference type="Gene3D" id="3.40.640.10">
    <property type="entry name" value="Type I PLP-dependent aspartate aminotransferase-like (Major domain)"/>
    <property type="match status" value="1"/>
</dbReference>
<feature type="binding site" evidence="9">
    <location>
        <position position="401"/>
    </location>
    <ligand>
        <name>substrate</name>
    </ligand>
</feature>
<dbReference type="GO" id="GO:0004015">
    <property type="term" value="F:adenosylmethionine-8-amino-7-oxononanoate transaminase activity"/>
    <property type="evidence" value="ECO:0007669"/>
    <property type="project" value="UniProtKB-EC"/>
</dbReference>
<name>A0ABT8R866_9BACT</name>
<dbReference type="PANTHER" id="PTHR42684:SF3">
    <property type="entry name" value="ADENOSYLMETHIONINE-8-AMINO-7-OXONONANOATE AMINOTRANSFERASE"/>
    <property type="match status" value="1"/>
</dbReference>
<keyword evidence="7 9" id="KW-0663">Pyridoxal phosphate</keyword>
<evidence type="ECO:0000256" key="2">
    <source>
        <dbReference type="ARBA" id="ARBA00005063"/>
    </source>
</evidence>
<evidence type="ECO:0000256" key="4">
    <source>
        <dbReference type="ARBA" id="ARBA00022679"/>
    </source>
</evidence>
<evidence type="ECO:0000256" key="5">
    <source>
        <dbReference type="ARBA" id="ARBA00022691"/>
    </source>
</evidence>
<dbReference type="Proteomes" id="UP001168528">
    <property type="component" value="Unassembled WGS sequence"/>
</dbReference>
<evidence type="ECO:0000256" key="3">
    <source>
        <dbReference type="ARBA" id="ARBA00022576"/>
    </source>
</evidence>
<gene>
    <name evidence="9 10" type="primary">bioA</name>
    <name evidence="10" type="ORF">Q0590_18615</name>
</gene>
<evidence type="ECO:0000256" key="8">
    <source>
        <dbReference type="ARBA" id="ARBA00048449"/>
    </source>
</evidence>
<protein>
    <recommendedName>
        <fullName evidence="9">Adenosylmethionine-8-amino-7-oxononanoate aminotransferase</fullName>
        <ecNumber evidence="9">2.6.1.62</ecNumber>
    </recommendedName>
    <alternativeName>
        <fullName evidence="9">7,8-diamino-pelargonic acid aminotransferase</fullName>
        <shortName evidence="9">DAPA AT</shortName>
        <shortName evidence="9">DAPA aminotransferase</shortName>
    </alternativeName>
    <alternativeName>
        <fullName evidence="9">7,8-diaminononanoate synthase</fullName>
        <shortName evidence="9">DANS</shortName>
    </alternativeName>
    <alternativeName>
        <fullName evidence="9">Diaminopelargonic acid synthase</fullName>
    </alternativeName>
</protein>
<dbReference type="PROSITE" id="PS00600">
    <property type="entry name" value="AA_TRANSFER_CLASS_3"/>
    <property type="match status" value="1"/>
</dbReference>
<feature type="binding site" evidence="9">
    <location>
        <position position="153"/>
    </location>
    <ligand>
        <name>substrate</name>
    </ligand>
</feature>
<dbReference type="EC" id="2.6.1.62" evidence="9"/>
<comment type="function">
    <text evidence="9">Catalyzes the transfer of the alpha-amino group from S-adenosyl-L-methionine (SAM) to 7-keto-8-aminopelargonic acid (KAPA) to form 7,8-diaminopelargonic acid (DAPA). It is the only aminotransferase known to utilize SAM as an amino donor.</text>
</comment>
<dbReference type="CDD" id="cd00610">
    <property type="entry name" value="OAT_like"/>
    <property type="match status" value="1"/>
</dbReference>
<dbReference type="InterPro" id="IPR005814">
    <property type="entry name" value="Aminotrans_3"/>
</dbReference>
<dbReference type="EMBL" id="JAUKPO010000011">
    <property type="protein sequence ID" value="MDO1448295.1"/>
    <property type="molecule type" value="Genomic_DNA"/>
</dbReference>
<evidence type="ECO:0000256" key="7">
    <source>
        <dbReference type="ARBA" id="ARBA00022898"/>
    </source>
</evidence>
<dbReference type="InterPro" id="IPR015422">
    <property type="entry name" value="PyrdxlP-dep_Trfase_small"/>
</dbReference>
<keyword evidence="11" id="KW-1185">Reference proteome</keyword>
<dbReference type="PANTHER" id="PTHR42684">
    <property type="entry name" value="ADENOSYLMETHIONINE-8-AMINO-7-OXONONANOATE AMINOTRANSFERASE"/>
    <property type="match status" value="1"/>
</dbReference>
<comment type="cofactor">
    <cofactor evidence="1 9">
        <name>pyridoxal 5'-phosphate</name>
        <dbReference type="ChEBI" id="CHEBI:597326"/>
    </cofactor>
</comment>
<dbReference type="NCBIfam" id="NF004624">
    <property type="entry name" value="PRK05964.1"/>
    <property type="match status" value="1"/>
</dbReference>
<feature type="binding site" evidence="9">
    <location>
        <begin position="311"/>
        <end position="312"/>
    </location>
    <ligand>
        <name>pyridoxal 5'-phosphate</name>
        <dbReference type="ChEBI" id="CHEBI:597326"/>
    </ligand>
</feature>
<dbReference type="Gene3D" id="3.90.1150.10">
    <property type="entry name" value="Aspartate Aminotransferase, domain 1"/>
    <property type="match status" value="1"/>
</dbReference>
<evidence type="ECO:0000256" key="9">
    <source>
        <dbReference type="HAMAP-Rule" id="MF_00834"/>
    </source>
</evidence>
<reference evidence="10" key="1">
    <citation type="submission" date="2023-07" db="EMBL/GenBank/DDBJ databases">
        <title>The genome sequence of Rhodocytophaga aerolata KACC 12507.</title>
        <authorList>
            <person name="Zhang X."/>
        </authorList>
    </citation>
    <scope>NUCLEOTIDE SEQUENCE</scope>
    <source>
        <strain evidence="10">KACC 12507</strain>
    </source>
</reference>
<keyword evidence="5 9" id="KW-0949">S-adenosyl-L-methionine</keyword>
<dbReference type="NCBIfam" id="TIGR00508">
    <property type="entry name" value="bioA"/>
    <property type="match status" value="1"/>
</dbReference>
<organism evidence="10 11">
    <name type="scientific">Rhodocytophaga aerolata</name>
    <dbReference type="NCBI Taxonomy" id="455078"/>
    <lineage>
        <taxon>Bacteria</taxon>
        <taxon>Pseudomonadati</taxon>
        <taxon>Bacteroidota</taxon>
        <taxon>Cytophagia</taxon>
        <taxon>Cytophagales</taxon>
        <taxon>Rhodocytophagaceae</taxon>
        <taxon>Rhodocytophaga</taxon>
    </lineage>
</organism>
<comment type="pathway">
    <text evidence="2 9">Cofactor biosynthesis; biotin biosynthesis; 7,8-diaminononanoate from 8-amino-7-oxononanoate (SAM route): step 1/1.</text>
</comment>
<feature type="modified residue" description="N6-(pyridoxal phosphate)lysine" evidence="9">
    <location>
        <position position="276"/>
    </location>
</feature>
<feature type="binding site" evidence="9">
    <location>
        <position position="276"/>
    </location>
    <ligand>
        <name>substrate</name>
    </ligand>
</feature>
<dbReference type="InterPro" id="IPR049704">
    <property type="entry name" value="Aminotrans_3_PPA_site"/>
</dbReference>
<feature type="binding site" evidence="9">
    <location>
        <begin position="121"/>
        <end position="122"/>
    </location>
    <ligand>
        <name>pyridoxal 5'-phosphate</name>
        <dbReference type="ChEBI" id="CHEBI:597326"/>
    </ligand>
</feature>
<dbReference type="HAMAP" id="MF_00834">
    <property type="entry name" value="BioA"/>
    <property type="match status" value="1"/>
</dbReference>
<keyword evidence="9" id="KW-0963">Cytoplasm</keyword>
<comment type="similarity">
    <text evidence="9">Belongs to the class-III pyridoxal-phosphate-dependent aminotransferase family. BioA subfamily.</text>
</comment>
<dbReference type="InterPro" id="IPR005815">
    <property type="entry name" value="BioA"/>
</dbReference>
<feature type="binding site" evidence="9">
    <location>
        <position position="61"/>
    </location>
    <ligand>
        <name>substrate</name>
    </ligand>
</feature>